<dbReference type="Pfam" id="PF05657">
    <property type="entry name" value="DUF806"/>
    <property type="match status" value="1"/>
</dbReference>
<evidence type="ECO:0008006" key="3">
    <source>
        <dbReference type="Google" id="ProtNLM"/>
    </source>
</evidence>
<name>A0A5R9BSE5_9LACO</name>
<dbReference type="InterPro" id="IPR008524">
    <property type="entry name" value="DUF806"/>
</dbReference>
<dbReference type="RefSeq" id="WP_138474754.1">
    <property type="nucleotide sequence ID" value="NZ_VBTH01000017.1"/>
</dbReference>
<proteinExistence type="predicted"/>
<reference evidence="1 2" key="1">
    <citation type="submission" date="2019-05" db="EMBL/GenBank/DDBJ databases">
        <title>The metagenome of a microbial culture collection derived from dairy environment covers the genomic content of the human microbiome.</title>
        <authorList>
            <person name="Roder T."/>
            <person name="Wuthrich D."/>
            <person name="Sattari Z."/>
            <person name="Von Ah U."/>
            <person name="Bar C."/>
            <person name="Ronchi F."/>
            <person name="Macpherson A.J."/>
            <person name="Ganal-Vonarburg S.C."/>
            <person name="Bruggmann R."/>
            <person name="Vergeres G."/>
        </authorList>
    </citation>
    <scope>NUCLEOTIDE SEQUENCE [LARGE SCALE GENOMIC DNA]</scope>
    <source>
        <strain evidence="1 2">FAM 18815</strain>
    </source>
</reference>
<protein>
    <recommendedName>
        <fullName evidence="3">DUF806 family protein</fullName>
    </recommendedName>
</protein>
<dbReference type="OrthoDB" id="2304525at2"/>
<evidence type="ECO:0000313" key="2">
    <source>
        <dbReference type="Proteomes" id="UP000305541"/>
    </source>
</evidence>
<comment type="caution">
    <text evidence="1">The sequence shown here is derived from an EMBL/GenBank/DDBJ whole genome shotgun (WGS) entry which is preliminary data.</text>
</comment>
<accession>A0A5R9BSE5</accession>
<dbReference type="Proteomes" id="UP000305541">
    <property type="component" value="Unassembled WGS sequence"/>
</dbReference>
<evidence type="ECO:0000313" key="1">
    <source>
        <dbReference type="EMBL" id="TLQ03648.1"/>
    </source>
</evidence>
<gene>
    <name evidence="1" type="ORF">FEZ51_08565</name>
</gene>
<organism evidence="1 2">
    <name type="scientific">Pediococcus stilesii</name>
    <dbReference type="NCBI Taxonomy" id="331679"/>
    <lineage>
        <taxon>Bacteria</taxon>
        <taxon>Bacillati</taxon>
        <taxon>Bacillota</taxon>
        <taxon>Bacilli</taxon>
        <taxon>Lactobacillales</taxon>
        <taxon>Lactobacillaceae</taxon>
        <taxon>Pediococcus</taxon>
    </lineage>
</organism>
<dbReference type="EMBL" id="VBTH01000017">
    <property type="protein sequence ID" value="TLQ03648.1"/>
    <property type="molecule type" value="Genomic_DNA"/>
</dbReference>
<dbReference type="AlphaFoldDB" id="A0A5R9BSE5"/>
<sequence length="128" mass="14574">MTPSNFVLNVLSENLTEIPEISVEHIHTFFIPETETATDVPILVISDLPVIREDYGNDNPVDTVKGVQIIIYYPQKYFDGDMESIESRIKSTLLKNRIRCFSDAGHVITPDTQNIINTLKFNYVKEAN</sequence>